<evidence type="ECO:0000259" key="3">
    <source>
        <dbReference type="Pfam" id="PF05368"/>
    </source>
</evidence>
<dbReference type="InterPro" id="IPR008030">
    <property type="entry name" value="NmrA-like"/>
</dbReference>
<evidence type="ECO:0000256" key="2">
    <source>
        <dbReference type="ARBA" id="ARBA00023276"/>
    </source>
</evidence>
<accession>A0A2W4W374</accession>
<dbReference type="GO" id="GO:0009523">
    <property type="term" value="C:photosystem II"/>
    <property type="evidence" value="ECO:0007669"/>
    <property type="project" value="UniProtKB-KW"/>
</dbReference>
<keyword evidence="1" id="KW-0602">Photosynthesis</keyword>
<sequence length="317" mass="35714">MSLLIVGATGTLGRQITRHALDRGLKVKCFVRYPKKAAFLREWGAELVAGNLANTESIDDALEGVTEIIDAATTRATGSLRIKDVDWLGKVALIQAAERANIQRFIFFSILNAEKYPNVPLMDIKYCTEKFLASTDLNYTILKPCGFFQNLIGEYAIPILENQTIWIGGESSPIAYMNTQDIAKFAVRALSVKETERQSFAIAGPKAWQPSEIIKLCERMSGRTRRTANMPIGLLRFARKVALGFEFGWSFAERMTYAEVLASGIPLDADMKETYKIFGLEEAEMTTLESYMQDYFSRILKKLKELDYKEPKIKAPF</sequence>
<gene>
    <name evidence="4" type="ORF">DCF19_21080</name>
</gene>
<reference evidence="4 5" key="2">
    <citation type="submission" date="2018-06" db="EMBL/GenBank/DDBJ databases">
        <title>Metagenomic assembly of (sub)arctic Cyanobacteria and their associated microbiome from non-axenic cultures.</title>
        <authorList>
            <person name="Baurain D."/>
        </authorList>
    </citation>
    <scope>NUCLEOTIDE SEQUENCE [LARGE SCALE GENOMIC DNA]</scope>
    <source>
        <strain evidence="4">ULC066bin1</strain>
    </source>
</reference>
<reference evidence="4 5" key="1">
    <citation type="submission" date="2018-04" db="EMBL/GenBank/DDBJ databases">
        <authorList>
            <person name="Go L.Y."/>
            <person name="Mitchell J.A."/>
        </authorList>
    </citation>
    <scope>NUCLEOTIDE SEQUENCE [LARGE SCALE GENOMIC DNA]</scope>
    <source>
        <strain evidence="4">ULC066bin1</strain>
    </source>
</reference>
<evidence type="ECO:0000256" key="1">
    <source>
        <dbReference type="ARBA" id="ARBA00022531"/>
    </source>
</evidence>
<feature type="domain" description="NmrA-like" evidence="3">
    <location>
        <begin position="3"/>
        <end position="260"/>
    </location>
</feature>
<proteinExistence type="predicted"/>
<keyword evidence="2" id="KW-0604">Photosystem II</keyword>
<comment type="caution">
    <text evidence="4">The sequence shown here is derived from an EMBL/GenBank/DDBJ whole genome shotgun (WGS) entry which is preliminary data.</text>
</comment>
<dbReference type="InterPro" id="IPR036291">
    <property type="entry name" value="NAD(P)-bd_dom_sf"/>
</dbReference>
<name>A0A2W4W374_9CYAN</name>
<evidence type="ECO:0000313" key="5">
    <source>
        <dbReference type="Proteomes" id="UP000249467"/>
    </source>
</evidence>
<dbReference type="Proteomes" id="UP000249467">
    <property type="component" value="Unassembled WGS sequence"/>
</dbReference>
<dbReference type="SUPFAM" id="SSF51735">
    <property type="entry name" value="NAD(P)-binding Rossmann-fold domains"/>
    <property type="match status" value="1"/>
</dbReference>
<dbReference type="PANTHER" id="PTHR47128">
    <property type="match status" value="1"/>
</dbReference>
<dbReference type="GO" id="GO:0015979">
    <property type="term" value="P:photosynthesis"/>
    <property type="evidence" value="ECO:0007669"/>
    <property type="project" value="UniProtKB-KW"/>
</dbReference>
<dbReference type="EMBL" id="QBML01000039">
    <property type="protein sequence ID" value="PZO36519.1"/>
    <property type="molecule type" value="Genomic_DNA"/>
</dbReference>
<dbReference type="InterPro" id="IPR044256">
    <property type="entry name" value="HCF244-like"/>
</dbReference>
<evidence type="ECO:0000313" key="4">
    <source>
        <dbReference type="EMBL" id="PZO36519.1"/>
    </source>
</evidence>
<dbReference type="Pfam" id="PF05368">
    <property type="entry name" value="NmrA"/>
    <property type="match status" value="1"/>
</dbReference>
<dbReference type="CDD" id="cd05243">
    <property type="entry name" value="SDR_a5"/>
    <property type="match status" value="1"/>
</dbReference>
<dbReference type="PANTHER" id="PTHR47128:SF2">
    <property type="entry name" value="PROTEIN HIGH CHLOROPHYLL FLUORESCENCE PHENOTYPE 244, CHLOROPLASTIC"/>
    <property type="match status" value="1"/>
</dbReference>
<organism evidence="4 5">
    <name type="scientific">Pseudanabaena frigida</name>
    <dbReference type="NCBI Taxonomy" id="945775"/>
    <lineage>
        <taxon>Bacteria</taxon>
        <taxon>Bacillati</taxon>
        <taxon>Cyanobacteriota</taxon>
        <taxon>Cyanophyceae</taxon>
        <taxon>Pseudanabaenales</taxon>
        <taxon>Pseudanabaenaceae</taxon>
        <taxon>Pseudanabaena</taxon>
    </lineage>
</organism>
<protein>
    <submittedName>
        <fullName evidence="4">3-beta hydroxysteroid dehydrogenase</fullName>
    </submittedName>
</protein>
<dbReference type="Gene3D" id="3.40.50.720">
    <property type="entry name" value="NAD(P)-binding Rossmann-like Domain"/>
    <property type="match status" value="1"/>
</dbReference>
<dbReference type="AlphaFoldDB" id="A0A2W4W374"/>